<proteinExistence type="predicted"/>
<name>A0A917QDI0_9ACTN</name>
<dbReference type="EMBL" id="BMPQ01000001">
    <property type="protein sequence ID" value="GGK45220.1"/>
    <property type="molecule type" value="Genomic_DNA"/>
</dbReference>
<reference evidence="2" key="2">
    <citation type="submission" date="2020-09" db="EMBL/GenBank/DDBJ databases">
        <authorList>
            <person name="Sun Q."/>
            <person name="Ohkuma M."/>
        </authorList>
    </citation>
    <scope>NUCLEOTIDE SEQUENCE</scope>
    <source>
        <strain evidence="2">JCM 3035</strain>
    </source>
</reference>
<comment type="caution">
    <text evidence="2">The sequence shown here is derived from an EMBL/GenBank/DDBJ whole genome shotgun (WGS) entry which is preliminary data.</text>
</comment>
<evidence type="ECO:0000256" key="1">
    <source>
        <dbReference type="SAM" id="MobiDB-lite"/>
    </source>
</evidence>
<protein>
    <submittedName>
        <fullName evidence="2">Uncharacterized protein</fullName>
    </submittedName>
</protein>
<sequence length="99" mass="10742">MAGRAVPRAPEKPAATQLSYSAQARDKSARPAFEDEAVQADTGVWGRSPQFREGAGLGKEARRRRPRHTSPGTTSPDSYATITSCARSRAPNFPMIRLT</sequence>
<gene>
    <name evidence="2" type="ORF">GCM10010094_01140</name>
</gene>
<feature type="compositionally biased region" description="Polar residues" evidence="1">
    <location>
        <begin position="70"/>
        <end position="86"/>
    </location>
</feature>
<dbReference type="Proteomes" id="UP000637788">
    <property type="component" value="Unassembled WGS sequence"/>
</dbReference>
<evidence type="ECO:0000313" key="2">
    <source>
        <dbReference type="EMBL" id="GGK45220.1"/>
    </source>
</evidence>
<feature type="region of interest" description="Disordered" evidence="1">
    <location>
        <begin position="1"/>
        <end position="99"/>
    </location>
</feature>
<organism evidence="2 3">
    <name type="scientific">Streptomyces flaveus</name>
    <dbReference type="NCBI Taxonomy" id="66370"/>
    <lineage>
        <taxon>Bacteria</taxon>
        <taxon>Bacillati</taxon>
        <taxon>Actinomycetota</taxon>
        <taxon>Actinomycetes</taxon>
        <taxon>Kitasatosporales</taxon>
        <taxon>Streptomycetaceae</taxon>
        <taxon>Streptomyces</taxon>
        <taxon>Streptomyces aurantiacus group</taxon>
    </lineage>
</organism>
<evidence type="ECO:0000313" key="3">
    <source>
        <dbReference type="Proteomes" id="UP000637788"/>
    </source>
</evidence>
<reference evidence="2" key="1">
    <citation type="journal article" date="2014" name="Int. J. Syst. Evol. Microbiol.">
        <title>Complete genome sequence of Corynebacterium casei LMG S-19264T (=DSM 44701T), isolated from a smear-ripened cheese.</title>
        <authorList>
            <consortium name="US DOE Joint Genome Institute (JGI-PGF)"/>
            <person name="Walter F."/>
            <person name="Albersmeier A."/>
            <person name="Kalinowski J."/>
            <person name="Ruckert C."/>
        </authorList>
    </citation>
    <scope>NUCLEOTIDE SEQUENCE</scope>
    <source>
        <strain evidence="2">JCM 3035</strain>
    </source>
</reference>
<dbReference type="AlphaFoldDB" id="A0A917QDI0"/>
<accession>A0A917QDI0</accession>
<feature type="compositionally biased region" description="Basic and acidic residues" evidence="1">
    <location>
        <begin position="24"/>
        <end position="33"/>
    </location>
</feature>
<keyword evidence="3" id="KW-1185">Reference proteome</keyword>